<dbReference type="KEGG" id="flh:EJ997_08305"/>
<proteinExistence type="predicted"/>
<name>A0A3Q9G864_9ACTO</name>
<organism evidence="1 2">
    <name type="scientific">Flaviflexus ciconiae</name>
    <dbReference type="NCBI Taxonomy" id="2496867"/>
    <lineage>
        <taxon>Bacteria</taxon>
        <taxon>Bacillati</taxon>
        <taxon>Actinomycetota</taxon>
        <taxon>Actinomycetes</taxon>
        <taxon>Actinomycetales</taxon>
        <taxon>Actinomycetaceae</taxon>
        <taxon>Flaviflexus</taxon>
    </lineage>
</organism>
<sequence>MDRISRAQQAIEDAHKELQDAVLEARAEGTTWAEIGNSLGMSRQAAFKRFGKPTDPTTGEAMTQRSIENLTALTEKYVTLISQGNKDGVAAMMHPRTRKELPWSTIIDEWKQVLTENGELEGFEDTFITTPKGMKPDSGMIRKAVGKILGIAIGVTTVKLEAGEISARVAFDNDDAVVGVLFVPTDQTDVPF</sequence>
<dbReference type="OrthoDB" id="3579809at2"/>
<keyword evidence="2" id="KW-1185">Reference proteome</keyword>
<accession>A0A3Q9G864</accession>
<dbReference type="Gene3D" id="3.10.450.590">
    <property type="match status" value="1"/>
</dbReference>
<dbReference type="RefSeq" id="WP_126704132.1">
    <property type="nucleotide sequence ID" value="NZ_CP034593.1"/>
</dbReference>
<reference evidence="1 2" key="1">
    <citation type="submission" date="2018-12" db="EMBL/GenBank/DDBJ databases">
        <title>Complete genome sequence of Flaviflexus sp. H23T48.</title>
        <authorList>
            <person name="Bae J.-W."/>
            <person name="Lee J.-Y."/>
        </authorList>
    </citation>
    <scope>NUCLEOTIDE SEQUENCE [LARGE SCALE GENOMIC DNA]</scope>
    <source>
        <strain evidence="1 2">H23T48</strain>
    </source>
</reference>
<dbReference type="EMBL" id="CP034593">
    <property type="protein sequence ID" value="AZQ77329.1"/>
    <property type="molecule type" value="Genomic_DNA"/>
</dbReference>
<gene>
    <name evidence="1" type="ORF">EJ997_08305</name>
</gene>
<protein>
    <submittedName>
        <fullName evidence="1">Uncharacterized protein</fullName>
    </submittedName>
</protein>
<dbReference type="Proteomes" id="UP000280344">
    <property type="component" value="Chromosome"/>
</dbReference>
<evidence type="ECO:0000313" key="1">
    <source>
        <dbReference type="EMBL" id="AZQ77329.1"/>
    </source>
</evidence>
<dbReference type="AlphaFoldDB" id="A0A3Q9G864"/>
<evidence type="ECO:0000313" key="2">
    <source>
        <dbReference type="Proteomes" id="UP000280344"/>
    </source>
</evidence>